<reference evidence="1" key="1">
    <citation type="submission" date="2021-05" db="EMBL/GenBank/DDBJ databases">
        <title>Complete genome sequence of Pseudomonas seleniipraecipitans strain D1-6.</title>
        <authorList>
            <person name="Lafi F."/>
            <person name="Eida A."/>
            <person name="Alam I."/>
            <person name="Hert H."/>
            <person name="Saad M."/>
        </authorList>
    </citation>
    <scope>NUCLEOTIDE SEQUENCE</scope>
    <source>
        <strain evidence="1">D1-6</strain>
    </source>
</reference>
<dbReference type="Proteomes" id="UP000887421">
    <property type="component" value="Chromosome"/>
</dbReference>
<evidence type="ECO:0000313" key="2">
    <source>
        <dbReference type="Proteomes" id="UP000887421"/>
    </source>
</evidence>
<protein>
    <submittedName>
        <fullName evidence="1">GIY-YIG nuclease family protein</fullName>
    </submittedName>
</protein>
<proteinExistence type="predicted"/>
<name>A0ABY5JFE7_9GAMM</name>
<gene>
    <name evidence="1" type="ORF">D16iCDA_05635</name>
</gene>
<organism evidence="1 2">
    <name type="scientific">Phytopseudomonas seleniipraecipitans</name>
    <dbReference type="NCBI Taxonomy" id="640205"/>
    <lineage>
        <taxon>Bacteria</taxon>
        <taxon>Pseudomonadati</taxon>
        <taxon>Pseudomonadota</taxon>
        <taxon>Gammaproteobacteria</taxon>
        <taxon>Pseudomonadales</taxon>
        <taxon>Pseudomonadaceae</taxon>
        <taxon>Phytopseudomonas</taxon>
    </lineage>
</organism>
<dbReference type="EMBL" id="CP076114">
    <property type="protein sequence ID" value="UUD65155.1"/>
    <property type="molecule type" value="Genomic_DNA"/>
</dbReference>
<evidence type="ECO:0000313" key="1">
    <source>
        <dbReference type="EMBL" id="UUD65155.1"/>
    </source>
</evidence>
<dbReference type="RefSeq" id="WP_083328739.1">
    <property type="nucleotide sequence ID" value="NZ_CP076114.1"/>
</dbReference>
<keyword evidence="2" id="KW-1185">Reference proteome</keyword>
<sequence>MKSKSMPGGWIYILLTSQDYSRCKIGRTTENPLVRFRNLRTSDPFLGLVTAYYIPSHYGDISSFEASIHYEFVDHRIFSHDDRKTEWFRIEYSQAEMLIDGMLEEWCNQTFHHSLHPDKLCKLYEDAIKGYFEPDRSDMEFVKWILDGPS</sequence>
<accession>A0ABY5JFE7</accession>
<dbReference type="Pfam" id="PF13455">
    <property type="entry name" value="MUG113"/>
    <property type="match status" value="1"/>
</dbReference>